<gene>
    <name evidence="9" type="ORF">Cvel_2130</name>
</gene>
<keyword evidence="4" id="KW-0442">Lipid degradation</keyword>
<feature type="signal peptide" evidence="8">
    <location>
        <begin position="1"/>
        <end position="27"/>
    </location>
</feature>
<feature type="compositionally biased region" description="Basic and acidic residues" evidence="7">
    <location>
        <begin position="400"/>
        <end position="411"/>
    </location>
</feature>
<dbReference type="GO" id="GO:0004620">
    <property type="term" value="F:phospholipase activity"/>
    <property type="evidence" value="ECO:0007669"/>
    <property type="project" value="InterPro"/>
</dbReference>
<keyword evidence="6" id="KW-0325">Glycoprotein</keyword>
<evidence type="ECO:0000256" key="2">
    <source>
        <dbReference type="ARBA" id="ARBA00022729"/>
    </source>
</evidence>
<comment type="similarity">
    <text evidence="1">Belongs to the phospholipase B-like family.</text>
</comment>
<feature type="compositionally biased region" description="Polar residues" evidence="7">
    <location>
        <begin position="53"/>
        <end position="69"/>
    </location>
</feature>
<dbReference type="InterPro" id="IPR007000">
    <property type="entry name" value="PLipase_B-like"/>
</dbReference>
<dbReference type="PANTHER" id="PTHR12370">
    <property type="entry name" value="PHOSPHOLIPASE B-RELATED"/>
    <property type="match status" value="1"/>
</dbReference>
<name>A0A0G4IAZ2_9ALVE</name>
<dbReference type="GO" id="GO:0005576">
    <property type="term" value="C:extracellular region"/>
    <property type="evidence" value="ECO:0007669"/>
    <property type="project" value="TreeGrafter"/>
</dbReference>
<feature type="chain" id="PRO_5005192356" description="Phospholipase B-like" evidence="8">
    <location>
        <begin position="28"/>
        <end position="809"/>
    </location>
</feature>
<dbReference type="PANTHER" id="PTHR12370:SF3">
    <property type="entry name" value="PHOSPHOLIPASE B-LIKE 2-RELATED"/>
    <property type="match status" value="1"/>
</dbReference>
<dbReference type="VEuPathDB" id="CryptoDB:Cvel_2130"/>
<evidence type="ECO:0000256" key="5">
    <source>
        <dbReference type="ARBA" id="ARBA00023098"/>
    </source>
</evidence>
<dbReference type="Pfam" id="PF04916">
    <property type="entry name" value="Phospholip_B"/>
    <property type="match status" value="2"/>
</dbReference>
<dbReference type="PhylomeDB" id="A0A0G4IAZ2"/>
<evidence type="ECO:0008006" key="10">
    <source>
        <dbReference type="Google" id="ProtNLM"/>
    </source>
</evidence>
<keyword evidence="5" id="KW-0443">Lipid metabolism</keyword>
<dbReference type="EMBL" id="CDMZ01005765">
    <property type="protein sequence ID" value="CEM54204.1"/>
    <property type="molecule type" value="Genomic_DNA"/>
</dbReference>
<proteinExistence type="inferred from homology"/>
<protein>
    <recommendedName>
        <fullName evidence="10">Phospholipase B-like</fullName>
    </recommendedName>
</protein>
<feature type="region of interest" description="Disordered" evidence="7">
    <location>
        <begin position="238"/>
        <end position="262"/>
    </location>
</feature>
<feature type="compositionally biased region" description="Basic and acidic residues" evidence="7">
    <location>
        <begin position="755"/>
        <end position="765"/>
    </location>
</feature>
<dbReference type="GO" id="GO:0009395">
    <property type="term" value="P:phospholipid catabolic process"/>
    <property type="evidence" value="ECO:0007669"/>
    <property type="project" value="TreeGrafter"/>
</dbReference>
<feature type="region of interest" description="Disordered" evidence="7">
    <location>
        <begin position="364"/>
        <end position="419"/>
    </location>
</feature>
<feature type="compositionally biased region" description="Basic and acidic residues" evidence="7">
    <location>
        <begin position="371"/>
        <end position="391"/>
    </location>
</feature>
<feature type="region of interest" description="Disordered" evidence="7">
    <location>
        <begin position="327"/>
        <end position="346"/>
    </location>
</feature>
<feature type="region of interest" description="Disordered" evidence="7">
    <location>
        <begin position="750"/>
        <end position="784"/>
    </location>
</feature>
<accession>A0A0G4IAZ2</accession>
<evidence type="ECO:0000256" key="3">
    <source>
        <dbReference type="ARBA" id="ARBA00022801"/>
    </source>
</evidence>
<evidence type="ECO:0000256" key="8">
    <source>
        <dbReference type="SAM" id="SignalP"/>
    </source>
</evidence>
<reference evidence="9" key="1">
    <citation type="submission" date="2014-11" db="EMBL/GenBank/DDBJ databases">
        <authorList>
            <person name="Otto D Thomas"/>
            <person name="Naeem Raeece"/>
        </authorList>
    </citation>
    <scope>NUCLEOTIDE SEQUENCE</scope>
</reference>
<feature type="compositionally biased region" description="Basic residues" evidence="7">
    <location>
        <begin position="70"/>
        <end position="79"/>
    </location>
</feature>
<dbReference type="PROSITE" id="PS51257">
    <property type="entry name" value="PROKAR_LIPOPROTEIN"/>
    <property type="match status" value="1"/>
</dbReference>
<evidence type="ECO:0000256" key="1">
    <source>
        <dbReference type="ARBA" id="ARBA00007835"/>
    </source>
</evidence>
<evidence type="ECO:0000256" key="6">
    <source>
        <dbReference type="ARBA" id="ARBA00023180"/>
    </source>
</evidence>
<evidence type="ECO:0000256" key="4">
    <source>
        <dbReference type="ARBA" id="ARBA00022963"/>
    </source>
</evidence>
<keyword evidence="2 8" id="KW-0732">Signal</keyword>
<sequence>MASSRASLLFFCLSVLSLSGCLTLALAVEVGVDPLDLKLEQQQQQRSSEENGGASSSLSFLQTHTQTQTRAKKTVRVHRGERGGLTPAPLASLPTTDGKECTPGETCRIFLKQGSSCASAASPCELQIGSEVASGGVELASGRFEDSLKSTGWSNLYMKISSDQSKSLKGSGIGSPASLQAYAAGVLEGYMTANRVGQFKVITDSLLTARGSTLSAIRQHSLESVGFVEREAKMQVSSEVEGGKGDRVPGWVVSDPSSSSRTSDEAWIQQSKYLLMQTVGIRDGANLRPEEVNAPLSLVDVLFLNADGQMPEFEQAYAPNLEALRTSHTADRDSKDGGSGGDFTDAFASASSDGGIDLDLVFTGSNKRSSHSHDHSSSTQSRQKETEKIDPETSFLQYQNEERQQQKDREGRRKNKESLSSLSAVIEDLRKGSVLDESLQVEEVRAKHDQMITKQGRCSALVRLSDGKKDLLVGHTTWEPYSEMNRIFKAYDFDLPGAASKQILFSSYPGCVTSTDDWYVTDSKLAVTETTLPVVNDAAFLDIPPASEHVPDFIRIMAATRLAGSAEEWAGIFSGEEKGGKFSRNSGMYNSHWMVVDYKKFTPGEDLETGGFWTVEQGPGVLVKRDETAKLNEQGYWASFNHALFDVVGAKNGDREAALLHAQKFADAGEPNPYDLTQNLRGVLFKDEAPTVESLGDMKRVMRENKSGGVFDREKAIAARYDEGSSPSGGTDSKVVNFCLIQSLSCDAVSGPENDSEHPAWKFDDSIQDPDQRPGVPEGPYNFPWRRMSTEAISTDSVQVASPECSSSS</sequence>
<keyword evidence="3" id="KW-0378">Hydrolase</keyword>
<organism evidence="9">
    <name type="scientific">Chromera velia CCMP2878</name>
    <dbReference type="NCBI Taxonomy" id="1169474"/>
    <lineage>
        <taxon>Eukaryota</taxon>
        <taxon>Sar</taxon>
        <taxon>Alveolata</taxon>
        <taxon>Colpodellida</taxon>
        <taxon>Chromeraceae</taxon>
        <taxon>Chromera</taxon>
    </lineage>
</organism>
<evidence type="ECO:0000313" key="9">
    <source>
        <dbReference type="EMBL" id="CEM54204.1"/>
    </source>
</evidence>
<dbReference type="AlphaFoldDB" id="A0A0G4IAZ2"/>
<dbReference type="Gene3D" id="3.60.60.30">
    <property type="match status" value="1"/>
</dbReference>
<evidence type="ECO:0000256" key="7">
    <source>
        <dbReference type="SAM" id="MobiDB-lite"/>
    </source>
</evidence>
<feature type="region of interest" description="Disordered" evidence="7">
    <location>
        <begin position="42"/>
        <end position="98"/>
    </location>
</feature>